<dbReference type="PANTHER" id="PTHR43364:SF4">
    <property type="entry name" value="NAD(P)-LINKED OXIDOREDUCTASE SUPERFAMILY PROTEIN"/>
    <property type="match status" value="1"/>
</dbReference>
<proteinExistence type="predicted"/>
<dbReference type="InterPro" id="IPR023210">
    <property type="entry name" value="NADP_OxRdtase_dom"/>
</dbReference>
<reference evidence="3" key="1">
    <citation type="journal article" date="2020" name="Fungal Divers.">
        <title>Resolving the Mortierellaceae phylogeny through synthesis of multi-gene phylogenetics and phylogenomics.</title>
        <authorList>
            <person name="Vandepol N."/>
            <person name="Liber J."/>
            <person name="Desiro A."/>
            <person name="Na H."/>
            <person name="Kennedy M."/>
            <person name="Barry K."/>
            <person name="Grigoriev I.V."/>
            <person name="Miller A.N."/>
            <person name="O'Donnell K."/>
            <person name="Stajich J.E."/>
            <person name="Bonito G."/>
        </authorList>
    </citation>
    <scope>NUCLEOTIDE SEQUENCE</scope>
    <source>
        <strain evidence="3">NRRL 2591</strain>
    </source>
</reference>
<dbReference type="AlphaFoldDB" id="A0A9P6F413"/>
<organism evidence="3 4">
    <name type="scientific">Mortierella hygrophila</name>
    <dbReference type="NCBI Taxonomy" id="979708"/>
    <lineage>
        <taxon>Eukaryota</taxon>
        <taxon>Fungi</taxon>
        <taxon>Fungi incertae sedis</taxon>
        <taxon>Mucoromycota</taxon>
        <taxon>Mortierellomycotina</taxon>
        <taxon>Mortierellomycetes</taxon>
        <taxon>Mortierellales</taxon>
        <taxon>Mortierellaceae</taxon>
        <taxon>Mortierella</taxon>
    </lineage>
</organism>
<sequence length="346" mass="38743">MAAQRTSPKVILGTMTFGLDTTSSESSSVRIRGIENIKPFLDTFHKYGHTELDTARVYCGGDTETALGQIDTSAFKIATKVWPMAPKAHGSELLRKTFLESLAALKTEKVDIFYLHAPDYTTPFEETIKAVDDLYREGRFERFGLSNFAAWQVTLIYQLCKQSGYVLPTVYQGMYNPIVRDIEPELIPCLKKFNIAFYAFNPLAGGLLSGKHSFSQPEAEAGGRFDSKSGPGKLYRDRYWNTLYFEAITSLTKATQEHKLTLVEATLRWMSHHSGLDAQDGIIIGVGSIQHLEQNLIDLNKGPLPKEVVEAFDAAWEHVKVACPKYFKDEAAHVASRIAYQPDESK</sequence>
<gene>
    <name evidence="3" type="ORF">EC957_003021</name>
</gene>
<dbReference type="CDD" id="cd19075">
    <property type="entry name" value="AKR_AKR7A1-5"/>
    <property type="match status" value="1"/>
</dbReference>
<dbReference type="Pfam" id="PF00248">
    <property type="entry name" value="Aldo_ket_red"/>
    <property type="match status" value="1"/>
</dbReference>
<dbReference type="PANTHER" id="PTHR43364">
    <property type="entry name" value="NADH-SPECIFIC METHYLGLYOXAL REDUCTASE-RELATED"/>
    <property type="match status" value="1"/>
</dbReference>
<dbReference type="InterPro" id="IPR036812">
    <property type="entry name" value="NAD(P)_OxRdtase_dom_sf"/>
</dbReference>
<dbReference type="Proteomes" id="UP000723463">
    <property type="component" value="Unassembled WGS sequence"/>
</dbReference>
<evidence type="ECO:0000256" key="1">
    <source>
        <dbReference type="ARBA" id="ARBA00023002"/>
    </source>
</evidence>
<comment type="caution">
    <text evidence="3">The sequence shown here is derived from an EMBL/GenBank/DDBJ whole genome shotgun (WGS) entry which is preliminary data.</text>
</comment>
<dbReference type="InterPro" id="IPR050523">
    <property type="entry name" value="AKR_Detox_Biosynth"/>
</dbReference>
<keyword evidence="4" id="KW-1185">Reference proteome</keyword>
<dbReference type="SUPFAM" id="SSF51430">
    <property type="entry name" value="NAD(P)-linked oxidoreductase"/>
    <property type="match status" value="1"/>
</dbReference>
<dbReference type="EMBL" id="JAAAXW010000165">
    <property type="protein sequence ID" value="KAF9541461.1"/>
    <property type="molecule type" value="Genomic_DNA"/>
</dbReference>
<keyword evidence="1" id="KW-0560">Oxidoreductase</keyword>
<accession>A0A9P6F413</accession>
<protein>
    <recommendedName>
        <fullName evidence="2">NADP-dependent oxidoreductase domain-containing protein</fullName>
    </recommendedName>
</protein>
<dbReference type="Gene3D" id="3.20.20.100">
    <property type="entry name" value="NADP-dependent oxidoreductase domain"/>
    <property type="match status" value="1"/>
</dbReference>
<dbReference type="GO" id="GO:0016491">
    <property type="term" value="F:oxidoreductase activity"/>
    <property type="evidence" value="ECO:0007669"/>
    <property type="project" value="UniProtKB-KW"/>
</dbReference>
<name>A0A9P6F413_9FUNG</name>
<feature type="domain" description="NADP-dependent oxidoreductase" evidence="2">
    <location>
        <begin position="9"/>
        <end position="317"/>
    </location>
</feature>
<evidence type="ECO:0000313" key="4">
    <source>
        <dbReference type="Proteomes" id="UP000723463"/>
    </source>
</evidence>
<evidence type="ECO:0000259" key="2">
    <source>
        <dbReference type="Pfam" id="PF00248"/>
    </source>
</evidence>
<evidence type="ECO:0000313" key="3">
    <source>
        <dbReference type="EMBL" id="KAF9541461.1"/>
    </source>
</evidence>